<keyword evidence="2" id="KW-1185">Reference proteome</keyword>
<comment type="caution">
    <text evidence="1">The sequence shown here is derived from an EMBL/GenBank/DDBJ whole genome shotgun (WGS) entry which is preliminary data.</text>
</comment>
<evidence type="ECO:0000313" key="2">
    <source>
        <dbReference type="Proteomes" id="UP001319846"/>
    </source>
</evidence>
<organism evidence="1 2">
    <name type="scientific">Vreelandella aquamarina</name>
    <dbReference type="NCBI Taxonomy" id="77097"/>
    <lineage>
        <taxon>Bacteria</taxon>
        <taxon>Pseudomonadati</taxon>
        <taxon>Pseudomonadota</taxon>
        <taxon>Gammaproteobacteria</taxon>
        <taxon>Oceanospirillales</taxon>
        <taxon>Halomonadaceae</taxon>
        <taxon>Vreelandella</taxon>
    </lineage>
</organism>
<dbReference type="EMBL" id="JABYQT010000005">
    <property type="protein sequence ID" value="MBZ5487751.1"/>
    <property type="molecule type" value="Genomic_DNA"/>
</dbReference>
<evidence type="ECO:0000313" key="1">
    <source>
        <dbReference type="EMBL" id="MBZ5487751.1"/>
    </source>
</evidence>
<accession>A0ACC5VU10</accession>
<gene>
    <name evidence="1" type="primary">xdhC</name>
    <name evidence="1" type="ORF">HW452_09460</name>
</gene>
<name>A0ACC5VU10_9GAMM</name>
<reference evidence="1" key="1">
    <citation type="submission" date="2020-06" db="EMBL/GenBank/DDBJ databases">
        <title>Whole Genome Sequence of Halomonas aquamarina MB598.</title>
        <authorList>
            <person name="Pervaiz M."/>
            <person name="Fariq A."/>
            <person name="Yasmin A."/>
            <person name="Welch M."/>
        </authorList>
    </citation>
    <scope>NUCLEOTIDE SEQUENCE</scope>
    <source>
        <strain evidence="1">MB598</strain>
    </source>
</reference>
<dbReference type="Proteomes" id="UP001319846">
    <property type="component" value="Unassembled WGS sequence"/>
</dbReference>
<protein>
    <submittedName>
        <fullName evidence="1">Xanthine dehydrogenase accessory protein XdhC</fullName>
    </submittedName>
</protein>
<sequence>MSTDSLPATWHGALHRLQTAGTPHVLATLITCQGSTPREPGARMVITNDDCFDTLGGGTFEWQTMQAARGLLNTRTSGFHLETFSLGGRSGQCCGGYVNVLLEVFLGSNIQLAIFGAGNVGCEIVSLCAPLPWQLHWYDSRPDAFPAESHHQPRLACHVLDDPLTGIAALPPHTHALVLTHDHAEDYALTAALLTRDDIASIGLIGSESKWASFSGRLKRNGYSEERIGRVRSPIGCVQNAKLRDKTPYAIALTVVTELLWLADASFVQETRGLDLPTARKLLTNLPMTTS</sequence>
<proteinExistence type="predicted"/>